<gene>
    <name evidence="1" type="ORF">RPERSI_LOCUS5588</name>
</gene>
<keyword evidence="2" id="KW-1185">Reference proteome</keyword>
<name>A0ACA9MH45_9GLOM</name>
<evidence type="ECO:0000313" key="2">
    <source>
        <dbReference type="Proteomes" id="UP000789920"/>
    </source>
</evidence>
<comment type="caution">
    <text evidence="1">The sequence shown here is derived from an EMBL/GenBank/DDBJ whole genome shotgun (WGS) entry which is preliminary data.</text>
</comment>
<organism evidence="1 2">
    <name type="scientific">Racocetra persica</name>
    <dbReference type="NCBI Taxonomy" id="160502"/>
    <lineage>
        <taxon>Eukaryota</taxon>
        <taxon>Fungi</taxon>
        <taxon>Fungi incertae sedis</taxon>
        <taxon>Mucoromycota</taxon>
        <taxon>Glomeromycotina</taxon>
        <taxon>Glomeromycetes</taxon>
        <taxon>Diversisporales</taxon>
        <taxon>Gigasporaceae</taxon>
        <taxon>Racocetra</taxon>
    </lineage>
</organism>
<accession>A0ACA9MH45</accession>
<sequence>MFNSTSEININSVNSTQIPSVSISPDYNSNPTNAKNRGNYVKSACRPCALAKVKCSGDMPCDRCSKQEKECLYEPQRKRGPKIRRSRSTSCDNRYRQQSVPLRRTRSNCDRRRSSSPFETTRAESNNALGISLPNTLQSPYFTQNDNLHPNHYIEGNQNLQPGFNYLDPALLAPSGIFDFPHSPQSDEWQFNLAPEFENYSYYIEEGFLGQQTEN</sequence>
<evidence type="ECO:0000313" key="1">
    <source>
        <dbReference type="EMBL" id="CAG8592355.1"/>
    </source>
</evidence>
<proteinExistence type="predicted"/>
<protein>
    <submittedName>
        <fullName evidence="1">33522_t:CDS:1</fullName>
    </submittedName>
</protein>
<reference evidence="1" key="1">
    <citation type="submission" date="2021-06" db="EMBL/GenBank/DDBJ databases">
        <authorList>
            <person name="Kallberg Y."/>
            <person name="Tangrot J."/>
            <person name="Rosling A."/>
        </authorList>
    </citation>
    <scope>NUCLEOTIDE SEQUENCE</scope>
    <source>
        <strain evidence="1">MA461A</strain>
    </source>
</reference>
<dbReference type="EMBL" id="CAJVQC010008427">
    <property type="protein sequence ID" value="CAG8592355.1"/>
    <property type="molecule type" value="Genomic_DNA"/>
</dbReference>
<dbReference type="Proteomes" id="UP000789920">
    <property type="component" value="Unassembled WGS sequence"/>
</dbReference>